<dbReference type="Proteomes" id="UP000001745">
    <property type="component" value="Unassembled WGS sequence"/>
</dbReference>
<dbReference type="InParanoid" id="B8MNK9"/>
<organism evidence="2 3">
    <name type="scientific">Talaromyces stipitatus (strain ATCC 10500 / CBS 375.48 / QM 6759 / NRRL 1006)</name>
    <name type="common">Penicillium stipitatum</name>
    <dbReference type="NCBI Taxonomy" id="441959"/>
    <lineage>
        <taxon>Eukaryota</taxon>
        <taxon>Fungi</taxon>
        <taxon>Dikarya</taxon>
        <taxon>Ascomycota</taxon>
        <taxon>Pezizomycotina</taxon>
        <taxon>Eurotiomycetes</taxon>
        <taxon>Eurotiomycetidae</taxon>
        <taxon>Eurotiales</taxon>
        <taxon>Trichocomaceae</taxon>
        <taxon>Talaromyces</taxon>
        <taxon>Talaromyces sect. Talaromyces</taxon>
    </lineage>
</organism>
<feature type="signal peptide" evidence="1">
    <location>
        <begin position="1"/>
        <end position="18"/>
    </location>
</feature>
<dbReference type="EMBL" id="EQ962658">
    <property type="protein sequence ID" value="EED14098.1"/>
    <property type="molecule type" value="Genomic_DNA"/>
</dbReference>
<dbReference type="VEuPathDB" id="FungiDB:TSTA_103220"/>
<evidence type="ECO:0000313" key="2">
    <source>
        <dbReference type="EMBL" id="EED14098.1"/>
    </source>
</evidence>
<evidence type="ECO:0000313" key="3">
    <source>
        <dbReference type="Proteomes" id="UP000001745"/>
    </source>
</evidence>
<keyword evidence="1" id="KW-0732">Signal</keyword>
<feature type="chain" id="PRO_5002877864" evidence="1">
    <location>
        <begin position="19"/>
        <end position="238"/>
    </location>
</feature>
<dbReference type="OrthoDB" id="10453730at2759"/>
<reference evidence="3" key="1">
    <citation type="journal article" date="2015" name="Genome Announc.">
        <title>Genome sequence of the AIDS-associated pathogen Penicillium marneffei (ATCC18224) and its near taxonomic relative Talaromyces stipitatus (ATCC10500).</title>
        <authorList>
            <person name="Nierman W.C."/>
            <person name="Fedorova-Abrams N.D."/>
            <person name="Andrianopoulos A."/>
        </authorList>
    </citation>
    <scope>NUCLEOTIDE SEQUENCE [LARGE SCALE GENOMIC DNA]</scope>
    <source>
        <strain evidence="3">ATCC 10500 / CBS 375.48 / QM 6759 / NRRL 1006</strain>
    </source>
</reference>
<accession>B8MNK9</accession>
<dbReference type="GeneID" id="8103025"/>
<evidence type="ECO:0000256" key="1">
    <source>
        <dbReference type="SAM" id="SignalP"/>
    </source>
</evidence>
<proteinExistence type="predicted"/>
<dbReference type="RefSeq" id="XP_002486336.1">
    <property type="nucleotide sequence ID" value="XM_002486291.1"/>
</dbReference>
<dbReference type="HOGENOM" id="CLU_1166515_0_0_1"/>
<gene>
    <name evidence="2" type="ORF">TSTA_103220</name>
</gene>
<name>B8MNK9_TALSN</name>
<keyword evidence="3" id="KW-1185">Reference proteome</keyword>
<dbReference type="AlphaFoldDB" id="B8MNK9"/>
<protein>
    <submittedName>
        <fullName evidence="2">Uncharacterized protein</fullName>
    </submittedName>
</protein>
<sequence>MSFRSILSLALASKAALSAGVAPRDTYYCTFYTDDLCENRSGSVNYATNNDGIFQNGGPYFSCHTPDEISLISYPPGDSNGDNPDHCHVFAPNEADACTHLDDLDFTTGDGGYYRITFDKTCPSVSKRETEMPKRNANYLIFYDDPACEQQSGSVHYSVDNQGCFENGGAYAAFDGGDDFDWHIEQYSGTGDYECTPSMEACVHSDPFVTSIPNPCVHLDSIGLKSGTDNELLSNYCS</sequence>